<accession>A0A7W8GAS3</accession>
<dbReference type="RefSeq" id="WP_184660795.1">
    <property type="nucleotide sequence ID" value="NZ_CP031518.1"/>
</dbReference>
<dbReference type="GO" id="GO:0007165">
    <property type="term" value="P:signal transduction"/>
    <property type="evidence" value="ECO:0007669"/>
    <property type="project" value="UniProtKB-KW"/>
</dbReference>
<comment type="caution">
    <text evidence="7">The sequence shown here is derived from an EMBL/GenBank/DDBJ whole genome shotgun (WGS) entry which is preliminary data.</text>
</comment>
<dbReference type="Gene3D" id="3.30.450.20">
    <property type="entry name" value="PAS domain"/>
    <property type="match status" value="1"/>
</dbReference>
<evidence type="ECO:0000256" key="3">
    <source>
        <dbReference type="PROSITE-ProRule" id="PRU00284"/>
    </source>
</evidence>
<dbReference type="GO" id="GO:0006935">
    <property type="term" value="P:chemotaxis"/>
    <property type="evidence" value="ECO:0007669"/>
    <property type="project" value="UniProtKB-KW"/>
</dbReference>
<dbReference type="GO" id="GO:0004888">
    <property type="term" value="F:transmembrane signaling receptor activity"/>
    <property type="evidence" value="ECO:0007669"/>
    <property type="project" value="InterPro"/>
</dbReference>
<dbReference type="SMART" id="SM00304">
    <property type="entry name" value="HAMP"/>
    <property type="match status" value="1"/>
</dbReference>
<keyword evidence="4" id="KW-1133">Transmembrane helix</keyword>
<dbReference type="SMART" id="SM00283">
    <property type="entry name" value="MA"/>
    <property type="match status" value="1"/>
</dbReference>
<feature type="domain" description="Methyl-accepting transducer" evidence="5">
    <location>
        <begin position="406"/>
        <end position="628"/>
    </location>
</feature>
<sequence length="692" mass="75157">MLGIKGKINLAFLSVIFLASAGIVLFSYRKSSSELKTAVDTGNMALARATASDVFNVNDREFKQLQALSKLSVIRDPEVDLHDKWELINSCIRDVDGYIGMAIYDENGVGWTTTEEYKDLHEREYLEVSMGGEQAIMDPIMSSINGQLSTFYAVPVYDEDGMQIAEVVSVLDSTELCRTVENITVGVYDHPFVINVRTGKYVATYDIDPVMEGQSVYDGISDGFKEIIDRVCNGEDVGTGVYYDEIADKKFSVAYYPVYDSDWVVICRAPYSDFYSGITLLFHSMIGIALITLVIAFIVGFFVVNMAIKPLNKVGSAIKEIASGDADLTRRLPVGSKDEIGRLSSGFNEFTEKLNSIVSELKGSKDDLHIYGEQLGKMVQDNADFLGQMVNSIKGVNGEIANQHLKVDDSVAAADEISRSVETLRDVLQKQEHGVEQASAAVTQMIGNIGSVSNSVEKMAGEFENLQTDVDKGISQQHEVNTQIQEIESQSKMLNEANKVISSIASETNLLAMNAAIEAAHAGNAGKGFAVVADEIRKLSETSAAESKKISAQLKGILGAISGVVEASSLADRSFTAVAEKIQGTGNLVREIRHAMEEQSEGSKQIGDALSYMNDATAQVRTASDGVDQSRMGIIGNIGSLKASSDIVQTQIEDMSGNIQKMEDSDNSLLNITTSINGSIYRIGNQIDQFKV</sequence>
<dbReference type="InterPro" id="IPR003660">
    <property type="entry name" value="HAMP_dom"/>
</dbReference>
<feature type="transmembrane region" description="Helical" evidence="4">
    <location>
        <begin position="280"/>
        <end position="304"/>
    </location>
</feature>
<dbReference type="PROSITE" id="PS50885">
    <property type="entry name" value="HAMP"/>
    <property type="match status" value="1"/>
</dbReference>
<dbReference type="AlphaFoldDB" id="A0A7W8GAS3"/>
<dbReference type="Gene3D" id="1.10.287.950">
    <property type="entry name" value="Methyl-accepting chemotaxis protein"/>
    <property type="match status" value="1"/>
</dbReference>
<dbReference type="CDD" id="cd18773">
    <property type="entry name" value="PDC1_HK_sensor"/>
    <property type="match status" value="1"/>
</dbReference>
<keyword evidence="4" id="KW-0472">Membrane</keyword>
<dbReference type="PROSITE" id="PS50111">
    <property type="entry name" value="CHEMOTAXIS_TRANSDUC_2"/>
    <property type="match status" value="1"/>
</dbReference>
<feature type="transmembrane region" description="Helical" evidence="4">
    <location>
        <begin position="6"/>
        <end position="28"/>
    </location>
</feature>
<dbReference type="EMBL" id="JACHFQ010000007">
    <property type="protein sequence ID" value="MBB5227003.1"/>
    <property type="molecule type" value="Genomic_DNA"/>
</dbReference>
<feature type="domain" description="HAMP" evidence="6">
    <location>
        <begin position="305"/>
        <end position="359"/>
    </location>
</feature>
<gene>
    <name evidence="7" type="ORF">HNP76_002391</name>
</gene>
<dbReference type="PANTHER" id="PTHR43531">
    <property type="entry name" value="PROTEIN ICFG"/>
    <property type="match status" value="1"/>
</dbReference>
<organism evidence="7 8">
    <name type="scientific">Treponema ruminis</name>
    <dbReference type="NCBI Taxonomy" id="744515"/>
    <lineage>
        <taxon>Bacteria</taxon>
        <taxon>Pseudomonadati</taxon>
        <taxon>Spirochaetota</taxon>
        <taxon>Spirochaetia</taxon>
        <taxon>Spirochaetales</taxon>
        <taxon>Treponemataceae</taxon>
        <taxon>Treponema</taxon>
    </lineage>
</organism>
<dbReference type="GO" id="GO:0005886">
    <property type="term" value="C:plasma membrane"/>
    <property type="evidence" value="ECO:0007669"/>
    <property type="project" value="TreeGrafter"/>
</dbReference>
<dbReference type="PRINTS" id="PR00260">
    <property type="entry name" value="CHEMTRNSDUCR"/>
</dbReference>
<dbReference type="Proteomes" id="UP000518887">
    <property type="component" value="Unassembled WGS sequence"/>
</dbReference>
<evidence type="ECO:0000256" key="1">
    <source>
        <dbReference type="ARBA" id="ARBA00022500"/>
    </source>
</evidence>
<evidence type="ECO:0000313" key="7">
    <source>
        <dbReference type="EMBL" id="MBB5227003.1"/>
    </source>
</evidence>
<dbReference type="PANTHER" id="PTHR43531:SF11">
    <property type="entry name" value="METHYL-ACCEPTING CHEMOTAXIS PROTEIN 3"/>
    <property type="match status" value="1"/>
</dbReference>
<dbReference type="CDD" id="cd06225">
    <property type="entry name" value="HAMP"/>
    <property type="match status" value="1"/>
</dbReference>
<dbReference type="SUPFAM" id="SSF58104">
    <property type="entry name" value="Methyl-accepting chemotaxis protein (MCP) signaling domain"/>
    <property type="match status" value="1"/>
</dbReference>
<keyword evidence="3" id="KW-0807">Transducer</keyword>
<evidence type="ECO:0000256" key="4">
    <source>
        <dbReference type="SAM" id="Phobius"/>
    </source>
</evidence>
<keyword evidence="1" id="KW-0145">Chemotaxis</keyword>
<dbReference type="InterPro" id="IPR004090">
    <property type="entry name" value="Chemotax_Me-accpt_rcpt"/>
</dbReference>
<dbReference type="InterPro" id="IPR051310">
    <property type="entry name" value="MCP_chemotaxis"/>
</dbReference>
<proteinExistence type="inferred from homology"/>
<comment type="similarity">
    <text evidence="2">Belongs to the methyl-accepting chemotaxis (MCP) protein family.</text>
</comment>
<evidence type="ECO:0000259" key="6">
    <source>
        <dbReference type="PROSITE" id="PS50885"/>
    </source>
</evidence>
<keyword evidence="4" id="KW-0812">Transmembrane</keyword>
<reference evidence="7 8" key="1">
    <citation type="submission" date="2020-08" db="EMBL/GenBank/DDBJ databases">
        <title>Genomic Encyclopedia of Type Strains, Phase IV (KMG-IV): sequencing the most valuable type-strain genomes for metagenomic binning, comparative biology and taxonomic classification.</title>
        <authorList>
            <person name="Goeker M."/>
        </authorList>
    </citation>
    <scope>NUCLEOTIDE SEQUENCE [LARGE SCALE GENOMIC DNA]</scope>
    <source>
        <strain evidence="7 8">DSM 103462</strain>
    </source>
</reference>
<protein>
    <submittedName>
        <fullName evidence="7">Methyl-accepting chemotaxis protein</fullName>
    </submittedName>
</protein>
<dbReference type="Pfam" id="PF00672">
    <property type="entry name" value="HAMP"/>
    <property type="match status" value="1"/>
</dbReference>
<dbReference type="Gene3D" id="6.10.340.10">
    <property type="match status" value="1"/>
</dbReference>
<evidence type="ECO:0000259" key="5">
    <source>
        <dbReference type="PROSITE" id="PS50111"/>
    </source>
</evidence>
<dbReference type="Pfam" id="PF00015">
    <property type="entry name" value="MCPsignal"/>
    <property type="match status" value="1"/>
</dbReference>
<keyword evidence="8" id="KW-1185">Reference proteome</keyword>
<evidence type="ECO:0000256" key="2">
    <source>
        <dbReference type="ARBA" id="ARBA00029447"/>
    </source>
</evidence>
<name>A0A7W8GAS3_9SPIR</name>
<evidence type="ECO:0000313" key="8">
    <source>
        <dbReference type="Proteomes" id="UP000518887"/>
    </source>
</evidence>
<dbReference type="InterPro" id="IPR004089">
    <property type="entry name" value="MCPsignal_dom"/>
</dbReference>